<comment type="similarity">
    <text evidence="1 5">Belongs to the N(4)/N(6)-methyltransferase family.</text>
</comment>
<evidence type="ECO:0000256" key="1">
    <source>
        <dbReference type="ARBA" id="ARBA00006594"/>
    </source>
</evidence>
<keyword evidence="4" id="KW-0680">Restriction system</keyword>
<dbReference type="GO" id="GO:0032259">
    <property type="term" value="P:methylation"/>
    <property type="evidence" value="ECO:0007669"/>
    <property type="project" value="UniProtKB-KW"/>
</dbReference>
<dbReference type="InterPro" id="IPR002052">
    <property type="entry name" value="DNA_methylase_N6_adenine_CS"/>
</dbReference>
<dbReference type="EC" id="2.1.1.-" evidence="5"/>
<dbReference type="GO" id="GO:0008170">
    <property type="term" value="F:N-methyltransferase activity"/>
    <property type="evidence" value="ECO:0007669"/>
    <property type="project" value="InterPro"/>
</dbReference>
<dbReference type="Gene3D" id="3.40.50.150">
    <property type="entry name" value="Vaccinia Virus protein VP39"/>
    <property type="match status" value="1"/>
</dbReference>
<accession>A0A9E6ZHP9</accession>
<reference evidence="8" key="1">
    <citation type="journal article" date="2022" name="G3 (Bethesda)">
        <title>Unveiling the complete genome sequence of Alicyclobacillus acidoterrestris DSM 3922T, a taint-producing strain.</title>
        <authorList>
            <person name="Leonardo I.C."/>
            <person name="Barreto Crespo M.T."/>
            <person name="Gaspar F.B."/>
        </authorList>
    </citation>
    <scope>NUCLEOTIDE SEQUENCE [LARGE SCALE GENOMIC DNA]</scope>
    <source>
        <strain evidence="8">DSM 3922</strain>
    </source>
</reference>
<dbReference type="RefSeq" id="WP_236613866.1">
    <property type="nucleotide sequence ID" value="NZ_AURB01000124.1"/>
</dbReference>
<organism evidence="7 8">
    <name type="scientific">Alicyclobacillus acidoterrestris (strain ATCC 49025 / DSM 3922 / CIP 106132 / NCIMB 13137 / GD3B)</name>
    <dbReference type="NCBI Taxonomy" id="1356854"/>
    <lineage>
        <taxon>Bacteria</taxon>
        <taxon>Bacillati</taxon>
        <taxon>Bacillota</taxon>
        <taxon>Bacilli</taxon>
        <taxon>Bacillales</taxon>
        <taxon>Alicyclobacillaceae</taxon>
        <taxon>Alicyclobacillus</taxon>
    </lineage>
</organism>
<dbReference type="GO" id="GO:0003677">
    <property type="term" value="F:DNA binding"/>
    <property type="evidence" value="ECO:0007669"/>
    <property type="project" value="InterPro"/>
</dbReference>
<evidence type="ECO:0000259" key="6">
    <source>
        <dbReference type="Pfam" id="PF01555"/>
    </source>
</evidence>
<dbReference type="EMBL" id="CP080467">
    <property type="protein sequence ID" value="UNO50910.1"/>
    <property type="molecule type" value="Genomic_DNA"/>
</dbReference>
<dbReference type="Proteomes" id="UP000829401">
    <property type="component" value="Chromosome"/>
</dbReference>
<sequence>MLGGVMLNRIYQIPCEDGLKLLPDESVDLVIADPPYGIKFRSNIRKVRFDAIDNDDTFNFDWIDEAYRVLKVGGAIYCYTRWDVYPQWFDKITDKFKVKNTIVWYKKGGGLGDLRGAYMFNHEFIIYGVKGRHVLNGKRTNDVWEIQKDSVNSYEHPTQKPLALSQRIIEKSSNEGDIVLIPFCGSGSECVSATTLKRNFVSFETNPQYIEIANKRLDNIEEAT</sequence>
<evidence type="ECO:0000256" key="2">
    <source>
        <dbReference type="ARBA" id="ARBA00022603"/>
    </source>
</evidence>
<dbReference type="Pfam" id="PF01555">
    <property type="entry name" value="N6_N4_Mtase"/>
    <property type="match status" value="1"/>
</dbReference>
<keyword evidence="8" id="KW-1185">Reference proteome</keyword>
<name>A0A9E6ZHP9_ALIAG</name>
<dbReference type="SUPFAM" id="SSF53335">
    <property type="entry name" value="S-adenosyl-L-methionine-dependent methyltransferases"/>
    <property type="match status" value="1"/>
</dbReference>
<dbReference type="InterPro" id="IPR029063">
    <property type="entry name" value="SAM-dependent_MTases_sf"/>
</dbReference>
<keyword evidence="2" id="KW-0489">Methyltransferase</keyword>
<evidence type="ECO:0000256" key="4">
    <source>
        <dbReference type="ARBA" id="ARBA00022747"/>
    </source>
</evidence>
<dbReference type="PROSITE" id="PS00092">
    <property type="entry name" value="N6_MTASE"/>
    <property type="match status" value="1"/>
</dbReference>
<dbReference type="InterPro" id="IPR001091">
    <property type="entry name" value="RM_Methyltransferase"/>
</dbReference>
<dbReference type="AlphaFoldDB" id="A0A9E6ZHP9"/>
<keyword evidence="3" id="KW-0808">Transferase</keyword>
<gene>
    <name evidence="7" type="ORF">K1I37_14900</name>
</gene>
<dbReference type="InterPro" id="IPR002941">
    <property type="entry name" value="DNA_methylase_N4/N6"/>
</dbReference>
<dbReference type="PRINTS" id="PR00508">
    <property type="entry name" value="S21N4MTFRASE"/>
</dbReference>
<evidence type="ECO:0000256" key="3">
    <source>
        <dbReference type="ARBA" id="ARBA00022679"/>
    </source>
</evidence>
<protein>
    <recommendedName>
        <fullName evidence="5">Methyltransferase</fullName>
        <ecNumber evidence="5">2.1.1.-</ecNumber>
    </recommendedName>
</protein>
<dbReference type="GO" id="GO:0009307">
    <property type="term" value="P:DNA restriction-modification system"/>
    <property type="evidence" value="ECO:0007669"/>
    <property type="project" value="UniProtKB-KW"/>
</dbReference>
<feature type="domain" description="DNA methylase N-4/N-6" evidence="6">
    <location>
        <begin position="27"/>
        <end position="215"/>
    </location>
</feature>
<proteinExistence type="inferred from homology"/>
<evidence type="ECO:0000313" key="8">
    <source>
        <dbReference type="Proteomes" id="UP000829401"/>
    </source>
</evidence>
<evidence type="ECO:0000256" key="5">
    <source>
        <dbReference type="RuleBase" id="RU362026"/>
    </source>
</evidence>
<dbReference type="KEGG" id="aaco:K1I37_14900"/>
<evidence type="ECO:0000313" key="7">
    <source>
        <dbReference type="EMBL" id="UNO50910.1"/>
    </source>
</evidence>